<dbReference type="Pfam" id="PF01494">
    <property type="entry name" value="FAD_binding_3"/>
    <property type="match status" value="1"/>
</dbReference>
<keyword evidence="1" id="KW-0285">Flavoprotein</keyword>
<dbReference type="AlphaFoldDB" id="A0AAD6FLW6"/>
<evidence type="ECO:0000256" key="3">
    <source>
        <dbReference type="ARBA" id="ARBA00022792"/>
    </source>
</evidence>
<evidence type="ECO:0000313" key="12">
    <source>
        <dbReference type="Proteomes" id="UP001219934"/>
    </source>
</evidence>
<dbReference type="PANTHER" id="PTHR43876:SF7">
    <property type="entry name" value="UBIQUINONE BIOSYNTHESIS MONOOXYGENASE COQ6, MITOCHONDRIAL"/>
    <property type="match status" value="1"/>
</dbReference>
<evidence type="ECO:0000259" key="10">
    <source>
        <dbReference type="Pfam" id="PF01494"/>
    </source>
</evidence>
<keyword evidence="6" id="KW-0560">Oxidoreductase</keyword>
<evidence type="ECO:0000256" key="1">
    <source>
        <dbReference type="ARBA" id="ARBA00022630"/>
    </source>
</evidence>
<keyword evidence="7" id="KW-0503">Monooxygenase</keyword>
<evidence type="ECO:0000313" key="11">
    <source>
        <dbReference type="EMBL" id="KAJ4939166.1"/>
    </source>
</evidence>
<reference evidence="11" key="1">
    <citation type="submission" date="2022-11" db="EMBL/GenBank/DDBJ databases">
        <title>Chromosome-level genome of Pogonophryne albipinna.</title>
        <authorList>
            <person name="Jo E."/>
        </authorList>
    </citation>
    <scope>NUCLEOTIDE SEQUENCE</scope>
    <source>
        <strain evidence="11">SGF0006</strain>
        <tissue evidence="11">Muscle</tissue>
    </source>
</reference>
<dbReference type="InterPro" id="IPR051205">
    <property type="entry name" value="UbiH/COQ6_monooxygenase"/>
</dbReference>
<evidence type="ECO:0000256" key="4">
    <source>
        <dbReference type="ARBA" id="ARBA00022827"/>
    </source>
</evidence>
<dbReference type="Gene3D" id="3.50.50.60">
    <property type="entry name" value="FAD/NAD(P)-binding domain"/>
    <property type="match status" value="1"/>
</dbReference>
<keyword evidence="5" id="KW-0809">Transit peptide</keyword>
<sequence length="254" mass="27715">MHKLSRATLSLNGLGRCLIAEKYVSAIKITSRGFVCAEHRDESGKNEVYDVIISGGGLVGSAMACSLGMDPNLEGKKILLLEAGNKKVMDKVPDTYSTRVSSISPGSASFLTGIGAWDHITQMRCKPYKKMQVWDACSDALITFDKDNLEDEMAYIVENDIAVAALTKQLDSLSDNVRVQYRSKVVKYTWPMPHQAADSIPWVKVTLASGETVQTKLLIGADGPNSMVRRALGIPTVKWNYDQSAVVAVLNLSE</sequence>
<keyword evidence="2" id="KW-0831">Ubiquinone biosynthesis</keyword>
<evidence type="ECO:0000256" key="5">
    <source>
        <dbReference type="ARBA" id="ARBA00022946"/>
    </source>
</evidence>
<keyword evidence="12" id="KW-1185">Reference proteome</keyword>
<feature type="non-terminal residue" evidence="11">
    <location>
        <position position="254"/>
    </location>
</feature>
<dbReference type="SUPFAM" id="SSF51905">
    <property type="entry name" value="FAD/NAD(P)-binding domain"/>
    <property type="match status" value="1"/>
</dbReference>
<accession>A0AAD6FLW6</accession>
<evidence type="ECO:0000256" key="7">
    <source>
        <dbReference type="ARBA" id="ARBA00023033"/>
    </source>
</evidence>
<protein>
    <recommendedName>
        <fullName evidence="10">FAD-binding domain-containing protein</fullName>
    </recommendedName>
</protein>
<dbReference type="GO" id="GO:0071949">
    <property type="term" value="F:FAD binding"/>
    <property type="evidence" value="ECO:0007669"/>
    <property type="project" value="InterPro"/>
</dbReference>
<dbReference type="Proteomes" id="UP001219934">
    <property type="component" value="Unassembled WGS sequence"/>
</dbReference>
<comment type="caution">
    <text evidence="11">The sequence shown here is derived from an EMBL/GenBank/DDBJ whole genome shotgun (WGS) entry which is preliminary data.</text>
</comment>
<keyword evidence="4" id="KW-0274">FAD</keyword>
<dbReference type="GO" id="GO:0004497">
    <property type="term" value="F:monooxygenase activity"/>
    <property type="evidence" value="ECO:0007669"/>
    <property type="project" value="UniProtKB-KW"/>
</dbReference>
<keyword evidence="8" id="KW-0496">Mitochondrion</keyword>
<dbReference type="PANTHER" id="PTHR43876">
    <property type="entry name" value="UBIQUINONE BIOSYNTHESIS MONOOXYGENASE COQ6, MITOCHONDRIAL"/>
    <property type="match status" value="1"/>
</dbReference>
<dbReference type="FunFam" id="3.50.50.60:FF:000086">
    <property type="entry name" value="Ubiquinone biosynthesis monooxygenase COQ6, mitochondrial"/>
    <property type="match status" value="1"/>
</dbReference>
<gene>
    <name evidence="11" type="ORF">JOQ06_028627</name>
</gene>
<evidence type="ECO:0000256" key="2">
    <source>
        <dbReference type="ARBA" id="ARBA00022688"/>
    </source>
</evidence>
<keyword evidence="3" id="KW-0999">Mitochondrion inner membrane</keyword>
<evidence type="ECO:0000256" key="8">
    <source>
        <dbReference type="ARBA" id="ARBA00023128"/>
    </source>
</evidence>
<keyword evidence="9" id="KW-0472">Membrane</keyword>
<dbReference type="GO" id="GO:0006744">
    <property type="term" value="P:ubiquinone biosynthetic process"/>
    <property type="evidence" value="ECO:0007669"/>
    <property type="project" value="UniProtKB-KW"/>
</dbReference>
<evidence type="ECO:0000256" key="9">
    <source>
        <dbReference type="ARBA" id="ARBA00023136"/>
    </source>
</evidence>
<dbReference type="GO" id="GO:0005739">
    <property type="term" value="C:mitochondrion"/>
    <property type="evidence" value="ECO:0007669"/>
    <property type="project" value="TreeGrafter"/>
</dbReference>
<dbReference type="InterPro" id="IPR002938">
    <property type="entry name" value="FAD-bd"/>
</dbReference>
<dbReference type="EMBL" id="JAPTMU010000008">
    <property type="protein sequence ID" value="KAJ4939166.1"/>
    <property type="molecule type" value="Genomic_DNA"/>
</dbReference>
<proteinExistence type="predicted"/>
<evidence type="ECO:0000256" key="6">
    <source>
        <dbReference type="ARBA" id="ARBA00023002"/>
    </source>
</evidence>
<feature type="domain" description="FAD-binding" evidence="10">
    <location>
        <begin position="49"/>
        <end position="237"/>
    </location>
</feature>
<organism evidence="11 12">
    <name type="scientific">Pogonophryne albipinna</name>
    <dbReference type="NCBI Taxonomy" id="1090488"/>
    <lineage>
        <taxon>Eukaryota</taxon>
        <taxon>Metazoa</taxon>
        <taxon>Chordata</taxon>
        <taxon>Craniata</taxon>
        <taxon>Vertebrata</taxon>
        <taxon>Euteleostomi</taxon>
        <taxon>Actinopterygii</taxon>
        <taxon>Neopterygii</taxon>
        <taxon>Teleostei</taxon>
        <taxon>Neoteleostei</taxon>
        <taxon>Acanthomorphata</taxon>
        <taxon>Eupercaria</taxon>
        <taxon>Perciformes</taxon>
        <taxon>Notothenioidei</taxon>
        <taxon>Pogonophryne</taxon>
    </lineage>
</organism>
<name>A0AAD6FLW6_9TELE</name>
<dbReference type="InterPro" id="IPR036188">
    <property type="entry name" value="FAD/NAD-bd_sf"/>
</dbReference>